<evidence type="ECO:0000256" key="3">
    <source>
        <dbReference type="ARBA" id="ARBA00022741"/>
    </source>
</evidence>
<reference evidence="10" key="1">
    <citation type="submission" date="2016-01" db="EMBL/GenBank/DDBJ databases">
        <authorList>
            <person name="Mitreva M."/>
            <person name="Pepin K.H."/>
            <person name="Mihindukulasuriya K.A."/>
            <person name="Fulton R."/>
            <person name="Fronick C."/>
            <person name="O'Laughlin M."/>
            <person name="Miner T."/>
            <person name="Herter B."/>
            <person name="Rosa B.A."/>
            <person name="Cordes M."/>
            <person name="Tomlinson C."/>
            <person name="Wollam A."/>
            <person name="Palsikar V.B."/>
            <person name="Mardis E.R."/>
            <person name="Wilson R.K."/>
        </authorList>
    </citation>
    <scope>NUCLEOTIDE SEQUENCE [LARGE SCALE GENOMIC DNA]</scope>
    <source>
        <strain evidence="10">DNF00896</strain>
    </source>
</reference>
<evidence type="ECO:0000313" key="9">
    <source>
        <dbReference type="EMBL" id="KXB56804.1"/>
    </source>
</evidence>
<feature type="domain" description="CobQ/CobB/MinD/ParA nucleotide binding" evidence="7">
    <location>
        <begin position="20"/>
        <end position="197"/>
    </location>
</feature>
<dbReference type="PANTHER" id="PTHR43873:SF1">
    <property type="entry name" value="COBYRINATE A,C-DIAMIDE SYNTHASE"/>
    <property type="match status" value="1"/>
</dbReference>
<dbReference type="PANTHER" id="PTHR43873">
    <property type="entry name" value="COBYRINATE A,C-DIAMIDE SYNTHASE"/>
    <property type="match status" value="1"/>
</dbReference>
<dbReference type="InterPro" id="IPR004484">
    <property type="entry name" value="CbiA/CobB_synth"/>
</dbReference>
<evidence type="ECO:0000259" key="8">
    <source>
        <dbReference type="Pfam" id="PF07685"/>
    </source>
</evidence>
<organism evidence="9 10">
    <name type="scientific">Lachnoanaerobaculum saburreum</name>
    <dbReference type="NCBI Taxonomy" id="467210"/>
    <lineage>
        <taxon>Bacteria</taxon>
        <taxon>Bacillati</taxon>
        <taxon>Bacillota</taxon>
        <taxon>Clostridia</taxon>
        <taxon>Lachnospirales</taxon>
        <taxon>Lachnospiraceae</taxon>
        <taxon>Lachnoanaerobaculum</taxon>
    </lineage>
</organism>
<keyword evidence="10" id="KW-1185">Reference proteome</keyword>
<dbReference type="STRING" id="467210.HMPREF1866_01714"/>
<dbReference type="Pfam" id="PF07685">
    <property type="entry name" value="GATase_3"/>
    <property type="match status" value="1"/>
</dbReference>
<proteinExistence type="predicted"/>
<accession>A0A133ZMY0</accession>
<dbReference type="InterPro" id="IPR029062">
    <property type="entry name" value="Class_I_gatase-like"/>
</dbReference>
<dbReference type="Proteomes" id="UP000070394">
    <property type="component" value="Unassembled WGS sequence"/>
</dbReference>
<dbReference type="AlphaFoldDB" id="A0A133ZMY0"/>
<dbReference type="EMBL" id="LSDA01000099">
    <property type="protein sequence ID" value="KXB56804.1"/>
    <property type="molecule type" value="Genomic_DNA"/>
</dbReference>
<dbReference type="SUPFAM" id="SSF52540">
    <property type="entry name" value="P-loop containing nucleoside triphosphate hydrolases"/>
    <property type="match status" value="1"/>
</dbReference>
<evidence type="ECO:0000256" key="5">
    <source>
        <dbReference type="ARBA" id="ARBA00022842"/>
    </source>
</evidence>
<keyword evidence="6" id="KW-0315">Glutamine amidotransferase</keyword>
<dbReference type="GO" id="GO:0042242">
    <property type="term" value="F:cobyrinic acid a,c-diamide synthase activity"/>
    <property type="evidence" value="ECO:0007669"/>
    <property type="project" value="InterPro"/>
</dbReference>
<dbReference type="Gene3D" id="3.40.50.880">
    <property type="match status" value="1"/>
</dbReference>
<sequence>MVNSIKRSIITMNSTKQAFMVSAMKSGSGKTLITLGLINILKRAGKSVSIYKTGPDYIDTMYHEKIAGSPSTNLDPYFLEPEFKPDELKKLFFRNLKGDIAIIEGAMGLFDGIYGEGKRCSACSVSEELNVDVIMVVDMDELDNLSAYLQSFTHRVKAVIVNKVEKNTDINMIRSRLNEIGLFLIGYLYFDTNFHIESRHLGLYEPQKDIFNIVDKVSDELSRTLDFNMLEDFYVEVAHDTDITTEALNIKPRKYRLAFAYDEAFSFTYEENIKVLEEYGFEIVKFSPLHDKKLPDNVDVLWLSGGYPELYAKELSSNTAMLESIYNSDIPIISECGGFIYLHKSFENNEGESFKGVGLIDGKAFKTKKLVRFGYIEIEAGSDSILIKRNQRIRSHEFHYYDSTCNGDYAHAIKANKSKEWNCINAHDNIFAGFPHIYLRGYEFLLQNLISFLEREKDV</sequence>
<dbReference type="NCBIfam" id="TIGR00379">
    <property type="entry name" value="cobB"/>
    <property type="match status" value="1"/>
</dbReference>
<comment type="caution">
    <text evidence="9">The sequence shown here is derived from an EMBL/GenBank/DDBJ whole genome shotgun (WGS) entry which is preliminary data.</text>
</comment>
<dbReference type="PATRIC" id="fig|467210.3.peg.1700"/>
<keyword evidence="5" id="KW-0460">Magnesium</keyword>
<dbReference type="Gene3D" id="3.40.50.300">
    <property type="entry name" value="P-loop containing nucleotide triphosphate hydrolases"/>
    <property type="match status" value="1"/>
</dbReference>
<dbReference type="GO" id="GO:0005524">
    <property type="term" value="F:ATP binding"/>
    <property type="evidence" value="ECO:0007669"/>
    <property type="project" value="UniProtKB-KW"/>
</dbReference>
<dbReference type="InterPro" id="IPR027417">
    <property type="entry name" value="P-loop_NTPase"/>
</dbReference>
<evidence type="ECO:0000259" key="7">
    <source>
        <dbReference type="Pfam" id="PF01656"/>
    </source>
</evidence>
<name>A0A133ZMY0_9FIRM</name>
<keyword evidence="3" id="KW-0547">Nucleotide-binding</keyword>
<dbReference type="PROSITE" id="PS51274">
    <property type="entry name" value="GATASE_COBBQ"/>
    <property type="match status" value="1"/>
</dbReference>
<evidence type="ECO:0000313" key="10">
    <source>
        <dbReference type="Proteomes" id="UP000070394"/>
    </source>
</evidence>
<gene>
    <name evidence="9" type="ORF">HMPREF1866_01714</name>
</gene>
<feature type="domain" description="CobB/CobQ-like glutamine amidotransferase" evidence="8">
    <location>
        <begin position="257"/>
        <end position="440"/>
    </location>
</feature>
<keyword evidence="2" id="KW-0436">Ligase</keyword>
<dbReference type="InterPro" id="IPR011698">
    <property type="entry name" value="GATase_3"/>
</dbReference>
<dbReference type="NCBIfam" id="NF002204">
    <property type="entry name" value="PRK01077.1"/>
    <property type="match status" value="1"/>
</dbReference>
<evidence type="ECO:0000256" key="2">
    <source>
        <dbReference type="ARBA" id="ARBA00022598"/>
    </source>
</evidence>
<evidence type="ECO:0000256" key="6">
    <source>
        <dbReference type="ARBA" id="ARBA00022962"/>
    </source>
</evidence>
<evidence type="ECO:0000256" key="4">
    <source>
        <dbReference type="ARBA" id="ARBA00022840"/>
    </source>
</evidence>
<protein>
    <submittedName>
        <fullName evidence="9">Putative cobyrinic acid a,c-diamide synthase</fullName>
    </submittedName>
</protein>
<keyword evidence="4" id="KW-0067">ATP-binding</keyword>
<comment type="cofactor">
    <cofactor evidence="1">
        <name>Mg(2+)</name>
        <dbReference type="ChEBI" id="CHEBI:18420"/>
    </cofactor>
</comment>
<dbReference type="InterPro" id="IPR002586">
    <property type="entry name" value="CobQ/CobB/MinD/ParA_Nub-bd_dom"/>
</dbReference>
<dbReference type="Pfam" id="PF01656">
    <property type="entry name" value="CbiA"/>
    <property type="match status" value="1"/>
</dbReference>
<dbReference type="SUPFAM" id="SSF52317">
    <property type="entry name" value="Class I glutamine amidotransferase-like"/>
    <property type="match status" value="1"/>
</dbReference>
<evidence type="ECO:0000256" key="1">
    <source>
        <dbReference type="ARBA" id="ARBA00001946"/>
    </source>
</evidence>